<dbReference type="InterPro" id="IPR005025">
    <property type="entry name" value="FMN_Rdtase-like_dom"/>
</dbReference>
<dbReference type="PANTHER" id="PTHR30543">
    <property type="entry name" value="CHROMATE REDUCTASE"/>
    <property type="match status" value="1"/>
</dbReference>
<organism evidence="2 3">
    <name type="scientific">Olsenella uli (strain ATCC 49627 / DSM 7084 / CCUG 31166 / CIP 109912 / JCM 12494 / LMG 11480 / NCIMB 702895 / VPI D76D-27C)</name>
    <name type="common">Lactobacillus uli</name>
    <dbReference type="NCBI Taxonomy" id="633147"/>
    <lineage>
        <taxon>Bacteria</taxon>
        <taxon>Bacillati</taxon>
        <taxon>Actinomycetota</taxon>
        <taxon>Coriobacteriia</taxon>
        <taxon>Coriobacteriales</taxon>
        <taxon>Atopobiaceae</taxon>
        <taxon>Olsenella</taxon>
    </lineage>
</organism>
<dbReference type="PATRIC" id="fig|633147.7.peg.340"/>
<dbReference type="SUPFAM" id="SSF52218">
    <property type="entry name" value="Flavoproteins"/>
    <property type="match status" value="1"/>
</dbReference>
<evidence type="ECO:0000259" key="1">
    <source>
        <dbReference type="Pfam" id="PF03358"/>
    </source>
</evidence>
<dbReference type="RefSeq" id="WP_013252056.1">
    <property type="nucleotide sequence ID" value="NC_014363.1"/>
</dbReference>
<evidence type="ECO:0000313" key="2">
    <source>
        <dbReference type="EMBL" id="ADK68304.1"/>
    </source>
</evidence>
<dbReference type="PANTHER" id="PTHR30543:SF21">
    <property type="entry name" value="NAD(P)H-DEPENDENT FMN REDUCTASE LOT6"/>
    <property type="match status" value="1"/>
</dbReference>
<dbReference type="Pfam" id="PF03358">
    <property type="entry name" value="FMN_red"/>
    <property type="match status" value="1"/>
</dbReference>
<sequence>MEKKNVLIVCGTLRKNGYNLQLANVIKQLIGKRADVSYLDYSELPPMNQDLESPEPASVAAVRGAVRAADGIWFVTPQYNASFPGHIKNLIDWLSRPLPGQGRGSVVITGRKVTVSGAGGRTATTEMRRELGSLLAFVGADVMSEPETGIALSGGSWQTGKLKLSDDDRSALSDQVDAFLEFIA</sequence>
<feature type="domain" description="NADPH-dependent FMN reductase-like" evidence="1">
    <location>
        <begin position="5"/>
        <end position="147"/>
    </location>
</feature>
<name>E1QW01_OLSUV</name>
<keyword evidence="3" id="KW-1185">Reference proteome</keyword>
<dbReference type="OrthoDB" id="9812295at2"/>
<gene>
    <name evidence="2" type="ordered locus">Olsu_1198</name>
</gene>
<dbReference type="STRING" id="633147.Olsu_1198"/>
<dbReference type="InterPro" id="IPR050712">
    <property type="entry name" value="NAD(P)H-dep_reductase"/>
</dbReference>
<protein>
    <submittedName>
        <fullName evidence="2">NADPH-dependent FMN reductase</fullName>
    </submittedName>
</protein>
<dbReference type="KEGG" id="ols:Olsu_1198"/>
<dbReference type="EMBL" id="CP002106">
    <property type="protein sequence ID" value="ADK68304.1"/>
    <property type="molecule type" value="Genomic_DNA"/>
</dbReference>
<dbReference type="Gene3D" id="3.40.50.360">
    <property type="match status" value="1"/>
</dbReference>
<reference evidence="2 3" key="1">
    <citation type="journal article" date="2010" name="Stand. Genomic Sci.">
        <title>Complete genome sequence of Olsenella uli type strain (VPI D76D-27C).</title>
        <authorList>
            <person name="Goker M."/>
            <person name="Held B."/>
            <person name="Lucas S."/>
            <person name="Nolan M."/>
            <person name="Yasawong M."/>
            <person name="Glavina Del Rio T."/>
            <person name="Tice H."/>
            <person name="Cheng J.F."/>
            <person name="Bruce D."/>
            <person name="Detter J.C."/>
            <person name="Tapia R."/>
            <person name="Han C."/>
            <person name="Goodwin L."/>
            <person name="Pitluck S."/>
            <person name="Liolios K."/>
            <person name="Ivanova N."/>
            <person name="Mavromatis K."/>
            <person name="Mikhailova N."/>
            <person name="Pati A."/>
            <person name="Chen A."/>
            <person name="Palaniappan K."/>
            <person name="Land M."/>
            <person name="Hauser L."/>
            <person name="Chang Y.J."/>
            <person name="Jeffries C.D."/>
            <person name="Rohde M."/>
            <person name="Sikorski J."/>
            <person name="Pukall R."/>
            <person name="Woyke T."/>
            <person name="Bristow J."/>
            <person name="Eisen J.A."/>
            <person name="Markowitz V."/>
            <person name="Hugenholtz P."/>
            <person name="Kyrpides N.C."/>
            <person name="Klenk H.P."/>
            <person name="Lapidus A."/>
        </authorList>
    </citation>
    <scope>NUCLEOTIDE SEQUENCE [LARGE SCALE GENOMIC DNA]</scope>
    <source>
        <strain evidence="3">ATCC 49627 / DSM 7084 / CIP 109912 / JCM 12494 / NCIMB 702895 / VPI D76D-27C</strain>
    </source>
</reference>
<dbReference type="Proteomes" id="UP000000333">
    <property type="component" value="Chromosome"/>
</dbReference>
<evidence type="ECO:0000313" key="3">
    <source>
        <dbReference type="Proteomes" id="UP000000333"/>
    </source>
</evidence>
<dbReference type="AlphaFoldDB" id="E1QW01"/>
<dbReference type="eggNOG" id="COG0431">
    <property type="taxonomic scope" value="Bacteria"/>
</dbReference>
<dbReference type="GeneID" id="78512612"/>
<dbReference type="GO" id="GO:0010181">
    <property type="term" value="F:FMN binding"/>
    <property type="evidence" value="ECO:0007669"/>
    <property type="project" value="TreeGrafter"/>
</dbReference>
<dbReference type="HOGENOM" id="CLU_055322_4_2_11"/>
<dbReference type="GO" id="GO:0016491">
    <property type="term" value="F:oxidoreductase activity"/>
    <property type="evidence" value="ECO:0007669"/>
    <property type="project" value="InterPro"/>
</dbReference>
<dbReference type="GO" id="GO:0005829">
    <property type="term" value="C:cytosol"/>
    <property type="evidence" value="ECO:0007669"/>
    <property type="project" value="TreeGrafter"/>
</dbReference>
<proteinExistence type="predicted"/>
<dbReference type="InterPro" id="IPR029039">
    <property type="entry name" value="Flavoprotein-like_sf"/>
</dbReference>
<accession>E1QW01</accession>